<organism evidence="2 3">
    <name type="scientific">Camelimonas lactis</name>
    <dbReference type="NCBI Taxonomy" id="659006"/>
    <lineage>
        <taxon>Bacteria</taxon>
        <taxon>Pseudomonadati</taxon>
        <taxon>Pseudomonadota</taxon>
        <taxon>Alphaproteobacteria</taxon>
        <taxon>Hyphomicrobiales</taxon>
        <taxon>Chelatococcaceae</taxon>
        <taxon>Camelimonas</taxon>
    </lineage>
</organism>
<dbReference type="SUPFAM" id="SSF55874">
    <property type="entry name" value="ATPase domain of HSP90 chaperone/DNA topoisomerase II/histidine kinase"/>
    <property type="match status" value="1"/>
</dbReference>
<evidence type="ECO:0008006" key="4">
    <source>
        <dbReference type="Google" id="ProtNLM"/>
    </source>
</evidence>
<dbReference type="PANTHER" id="PTHR32387:SF0">
    <property type="entry name" value="PROTEIN NO VEIN"/>
    <property type="match status" value="1"/>
</dbReference>
<accession>A0A4V6NMQ1</accession>
<evidence type="ECO:0000313" key="3">
    <source>
        <dbReference type="Proteomes" id="UP000294881"/>
    </source>
</evidence>
<feature type="compositionally biased region" description="Polar residues" evidence="1">
    <location>
        <begin position="1201"/>
        <end position="1212"/>
    </location>
</feature>
<feature type="compositionally biased region" description="Polar residues" evidence="1">
    <location>
        <begin position="1161"/>
        <end position="1172"/>
    </location>
</feature>
<sequence>MTGEAWAAFIDAELQSTCKAYLEKPAFLLGHSRTEQQTTADYAGRELLELVQNAADAASEMGGSGRVLIEVTQEALYVANTGQPFRRGGVASLMTAHTSDKPTRAARMIGAKGLGFRAILNWTEAPIVSSGALELGFSRTHARAVVAKLARQNAEIAANFSGANPNLPPLLVFPAAGTELETLECGTQTVVQHARKLRQDGYDTVIAAPLGSASALKRAIEQAGQFQPSFLLFVRALEEIRIRVPDCDEKCWIKELKDNGDVSLWLECGPDTSTQDWIVRQQVGSIGEGENEREFELAIAIRSDETNKPGKLHSFFPTSLPLPFSGLFHATLELDSSRKTINENSQHNNEVLQALGRLHAEMLAELRKSARISEPLNWLIAHQEFPDALKPVSEAAWLRARDLPIVQCMDGAWRKAVNARIGPVRYAEYLPPRLFGQLARIKAANTEALLRHELGVPMVDTKDIISTLRSADLSFSERAKAIVGIAKTFPEDKHDRRLLIDIKGKEMPSTATAFPPPADEAKRHGLPDWANARFIHPELWSELLAEVSGNVVRDKIHALRGFRVVEYSAEAVISAIRSRVSELLKKNRSNPDHLQASLLATVYSLHDRTRNRPQGVFRVRCKDGQWRDITTVHLSENYGKVGRTTAALYSGQPELLIGTPHENGFSEEPDDLADFLVWLGINPWPRRITEPLPEKWRQSIVDTLPETVQVTDGNTSREVKRSDLSWGYTAKATHDTVEALDRILSGAPSEAILAWLAQDPRLDPLVPVPAFSVQLEARDNGLSKFRTYEGTLPNTVHLDIQTSAWLDCQDGQRHAPRDTMIEPGVLSALFQAPRAANSSSELEFGLDKAHWRRGLERAGVVRNLDDLPEPHVYRLLSSLPSRQIKPEVGSRLFLQILERETFDPELGGADGIAFRAKGQLPIQLEGRRVWADREGVYYAQRDDFPSAAKPHLRLLDLPSRRNAKQVLARFGVATLQKDALNLRICSLDEVEEGDSIALRSRFRDSKPYIMALRKALSPDGTHLRRFEAVQLKVARRAEMELAIDDAKIVEELDPWRHSFDDDAMIITVDDTGSFEEMMDLGCHAMADGLAELFELQSGADFVPFLTSSTDALRRAHLQRALPSLREDELASLIGGVDQAFVSPFAPDVDAETLASGPAPARTNSRGTATASMGDSGGDEHDRVPNQVSSESDPSEVELSVHQRQPQNNSSQVRAIFPRRTLRVAGPTGHVPSPIGSDPNRAADAEHWTAAFERADGRWPLLVAHLQGSRAFGCDYLSFDSEEDCTEFQRDPDRIDLVSRFIETKSGSVRFSDNEWIAANSLGERYHIYRISFSAAGRSQAQLTIVQNPSARAEAIRTERELLVDKVKGREEFDLVAVANPAEDGRSGEHVATVAAT</sequence>
<dbReference type="InterPro" id="IPR052957">
    <property type="entry name" value="Auxin_embryo_med"/>
</dbReference>
<name>A0A4V6NMQ1_9HYPH</name>
<reference evidence="2 3" key="1">
    <citation type="submission" date="2019-03" db="EMBL/GenBank/DDBJ databases">
        <title>Genomic Encyclopedia of Type Strains, Phase IV (KMG-IV): sequencing the most valuable type-strain genomes for metagenomic binning, comparative biology and taxonomic classification.</title>
        <authorList>
            <person name="Goeker M."/>
        </authorList>
    </citation>
    <scope>NUCLEOTIDE SEQUENCE [LARGE SCALE GENOMIC DNA]</scope>
    <source>
        <strain evidence="2 3">DSM 22958</strain>
    </source>
</reference>
<dbReference type="InterPro" id="IPR036890">
    <property type="entry name" value="HATPase_C_sf"/>
</dbReference>
<comment type="caution">
    <text evidence="2">The sequence shown here is derived from an EMBL/GenBank/DDBJ whole genome shotgun (WGS) entry which is preliminary data.</text>
</comment>
<dbReference type="NCBIfam" id="NF047352">
    <property type="entry name" value="P_loop_sacsin"/>
    <property type="match status" value="1"/>
</dbReference>
<proteinExistence type="predicted"/>
<protein>
    <recommendedName>
        <fullName evidence="4">Protein NO VEIN C-terminal domain-containing protein</fullName>
    </recommendedName>
</protein>
<evidence type="ECO:0000313" key="2">
    <source>
        <dbReference type="EMBL" id="TCO07785.1"/>
    </source>
</evidence>
<feature type="region of interest" description="Disordered" evidence="1">
    <location>
        <begin position="1151"/>
        <end position="1213"/>
    </location>
</feature>
<dbReference type="RefSeq" id="WP_132010801.1">
    <property type="nucleotide sequence ID" value="NZ_JBHUNN010000002.1"/>
</dbReference>
<evidence type="ECO:0000256" key="1">
    <source>
        <dbReference type="SAM" id="MobiDB-lite"/>
    </source>
</evidence>
<gene>
    <name evidence="2" type="ORF">EV666_1298</name>
</gene>
<dbReference type="Proteomes" id="UP000294881">
    <property type="component" value="Unassembled WGS sequence"/>
</dbReference>
<dbReference type="EMBL" id="SLWL01000029">
    <property type="protein sequence ID" value="TCO07785.1"/>
    <property type="molecule type" value="Genomic_DNA"/>
</dbReference>
<dbReference type="PANTHER" id="PTHR32387">
    <property type="entry name" value="WU:FJ29H11"/>
    <property type="match status" value="1"/>
</dbReference>
<dbReference type="OrthoDB" id="7782105at2"/>
<keyword evidence="3" id="KW-1185">Reference proteome</keyword>